<dbReference type="VEuPathDB" id="ToxoDB:CSUI_005280"/>
<dbReference type="RefSeq" id="XP_067922564.1">
    <property type="nucleotide sequence ID" value="XM_068065457.1"/>
</dbReference>
<name>A0A2C6KVR9_9APIC</name>
<reference evidence="1 2" key="1">
    <citation type="journal article" date="2017" name="Int. J. Parasitol.">
        <title>The genome of the protozoan parasite Cystoisospora suis and a reverse vaccinology approach to identify vaccine candidates.</title>
        <authorList>
            <person name="Palmieri N."/>
            <person name="Shrestha A."/>
            <person name="Ruttkowski B."/>
            <person name="Beck T."/>
            <person name="Vogl C."/>
            <person name="Tomley F."/>
            <person name="Blake D.P."/>
            <person name="Joachim A."/>
        </authorList>
    </citation>
    <scope>NUCLEOTIDE SEQUENCE [LARGE SCALE GENOMIC DNA]</scope>
    <source>
        <strain evidence="1 2">Wien I</strain>
    </source>
</reference>
<organism evidence="1 2">
    <name type="scientific">Cystoisospora suis</name>
    <dbReference type="NCBI Taxonomy" id="483139"/>
    <lineage>
        <taxon>Eukaryota</taxon>
        <taxon>Sar</taxon>
        <taxon>Alveolata</taxon>
        <taxon>Apicomplexa</taxon>
        <taxon>Conoidasida</taxon>
        <taxon>Coccidia</taxon>
        <taxon>Eucoccidiorida</taxon>
        <taxon>Eimeriorina</taxon>
        <taxon>Sarcocystidae</taxon>
        <taxon>Cystoisospora</taxon>
    </lineage>
</organism>
<proteinExistence type="predicted"/>
<dbReference type="EMBL" id="MIGC01002560">
    <property type="protein sequence ID" value="PHJ20879.1"/>
    <property type="molecule type" value="Genomic_DNA"/>
</dbReference>
<sequence length="65" mass="7397">MVLHYLSTNSVRKPQEPCFNCIFRASGLWLRHMTTEASLSSYCQRNGTTPSLTETSEYKAGTECY</sequence>
<protein>
    <submittedName>
        <fullName evidence="1">Uncharacterized protein</fullName>
    </submittedName>
</protein>
<keyword evidence="2" id="KW-1185">Reference proteome</keyword>
<evidence type="ECO:0000313" key="1">
    <source>
        <dbReference type="EMBL" id="PHJ20879.1"/>
    </source>
</evidence>
<accession>A0A2C6KVR9</accession>
<dbReference type="GeneID" id="94428668"/>
<dbReference type="Proteomes" id="UP000221165">
    <property type="component" value="Unassembled WGS sequence"/>
</dbReference>
<comment type="caution">
    <text evidence="1">The sequence shown here is derived from an EMBL/GenBank/DDBJ whole genome shotgun (WGS) entry which is preliminary data.</text>
</comment>
<dbReference type="AlphaFoldDB" id="A0A2C6KVR9"/>
<evidence type="ECO:0000313" key="2">
    <source>
        <dbReference type="Proteomes" id="UP000221165"/>
    </source>
</evidence>
<gene>
    <name evidence="1" type="ORF">CSUI_005280</name>
</gene>